<dbReference type="OrthoDB" id="3389322at2"/>
<proteinExistence type="predicted"/>
<evidence type="ECO:0000313" key="4">
    <source>
        <dbReference type="Proteomes" id="UP000552883"/>
    </source>
</evidence>
<feature type="domain" description="Protein-glutamine gamma-glutamyltransferase-like C-terminal" evidence="2">
    <location>
        <begin position="141"/>
        <end position="211"/>
    </location>
</feature>
<sequence length="232" mass="24490">MTLAAALGLAARISPALGVPVEPDAPDARELLLDELSDPAYAESQPSWFDLLSQAVLDWFGSLRLAEGDGVPAIALLVGGILLAAAIAAAILIYGVPRWRARSGVGVELLGDRDRRTARQLRRDAERAASSGDWARAIADRYRAVARALDERTLVPALPGTTAHGFARTAGRVFPAESAALEAAADRFDGVRYFERAGTADDYALVRALDERLEAAPAPLAELADLPGTVPA</sequence>
<feature type="transmembrane region" description="Helical" evidence="1">
    <location>
        <begin position="73"/>
        <end position="94"/>
    </location>
</feature>
<gene>
    <name evidence="3" type="ORF">BJ959_002051</name>
</gene>
<keyword evidence="4" id="KW-1185">Reference proteome</keyword>
<evidence type="ECO:0000259" key="2">
    <source>
        <dbReference type="Pfam" id="PF13559"/>
    </source>
</evidence>
<dbReference type="RefSeq" id="WP_153981772.1">
    <property type="nucleotide sequence ID" value="NZ_BAAANZ010000003.1"/>
</dbReference>
<dbReference type="Pfam" id="PF13559">
    <property type="entry name" value="DUF4129"/>
    <property type="match status" value="1"/>
</dbReference>
<evidence type="ECO:0000256" key="1">
    <source>
        <dbReference type="SAM" id="Phobius"/>
    </source>
</evidence>
<protein>
    <recommendedName>
        <fullName evidence="2">Protein-glutamine gamma-glutamyltransferase-like C-terminal domain-containing protein</fullName>
    </recommendedName>
</protein>
<reference evidence="3 4" key="1">
    <citation type="submission" date="2020-08" db="EMBL/GenBank/DDBJ databases">
        <title>Sequencing the genomes of 1000 actinobacteria strains.</title>
        <authorList>
            <person name="Klenk H.-P."/>
        </authorList>
    </citation>
    <scope>NUCLEOTIDE SEQUENCE [LARGE SCALE GENOMIC DNA]</scope>
    <source>
        <strain evidence="3 4">DSM 23889</strain>
    </source>
</reference>
<evidence type="ECO:0000313" key="3">
    <source>
        <dbReference type="EMBL" id="MBB5618555.1"/>
    </source>
</evidence>
<dbReference type="AlphaFoldDB" id="A0A840XBY8"/>
<organism evidence="3 4">
    <name type="scientific">Microcella frigidaquae</name>
    <dbReference type="NCBI Taxonomy" id="424758"/>
    <lineage>
        <taxon>Bacteria</taxon>
        <taxon>Bacillati</taxon>
        <taxon>Actinomycetota</taxon>
        <taxon>Actinomycetes</taxon>
        <taxon>Micrococcales</taxon>
        <taxon>Microbacteriaceae</taxon>
        <taxon>Microcella</taxon>
    </lineage>
</organism>
<dbReference type="Proteomes" id="UP000552883">
    <property type="component" value="Unassembled WGS sequence"/>
</dbReference>
<keyword evidence="1" id="KW-0472">Membrane</keyword>
<accession>A0A840XBY8</accession>
<dbReference type="EMBL" id="JACHBS010000001">
    <property type="protein sequence ID" value="MBB5618555.1"/>
    <property type="molecule type" value="Genomic_DNA"/>
</dbReference>
<dbReference type="InterPro" id="IPR025403">
    <property type="entry name" value="TgpA-like_C"/>
</dbReference>
<name>A0A840XBY8_9MICO</name>
<keyword evidence="1" id="KW-0812">Transmembrane</keyword>
<comment type="caution">
    <text evidence="3">The sequence shown here is derived from an EMBL/GenBank/DDBJ whole genome shotgun (WGS) entry which is preliminary data.</text>
</comment>
<keyword evidence="1" id="KW-1133">Transmembrane helix</keyword>